<dbReference type="KEGG" id="plon:Pla110_36040"/>
<feature type="transmembrane region" description="Helical" evidence="4">
    <location>
        <begin position="48"/>
        <end position="70"/>
    </location>
</feature>
<feature type="transmembrane region" description="Helical" evidence="4">
    <location>
        <begin position="76"/>
        <end position="98"/>
    </location>
</feature>
<dbReference type="Proteomes" id="UP000317178">
    <property type="component" value="Chromosome"/>
</dbReference>
<evidence type="ECO:0000313" key="5">
    <source>
        <dbReference type="EMBL" id="QDU81853.1"/>
    </source>
</evidence>
<feature type="transmembrane region" description="Helical" evidence="4">
    <location>
        <begin position="250"/>
        <end position="272"/>
    </location>
</feature>
<feature type="transmembrane region" description="Helical" evidence="4">
    <location>
        <begin position="409"/>
        <end position="427"/>
    </location>
</feature>
<feature type="transmembrane region" description="Helical" evidence="4">
    <location>
        <begin position="308"/>
        <end position="332"/>
    </location>
</feature>
<dbReference type="SUPFAM" id="SSF103473">
    <property type="entry name" value="MFS general substrate transporter"/>
    <property type="match status" value="2"/>
</dbReference>
<organism evidence="5 6">
    <name type="scientific">Polystyrenella longa</name>
    <dbReference type="NCBI Taxonomy" id="2528007"/>
    <lineage>
        <taxon>Bacteria</taxon>
        <taxon>Pseudomonadati</taxon>
        <taxon>Planctomycetota</taxon>
        <taxon>Planctomycetia</taxon>
        <taxon>Planctomycetales</taxon>
        <taxon>Planctomycetaceae</taxon>
        <taxon>Polystyrenella</taxon>
    </lineage>
</organism>
<feature type="transmembrane region" description="Helical" evidence="4">
    <location>
        <begin position="105"/>
        <end position="122"/>
    </location>
</feature>
<feature type="transmembrane region" description="Helical" evidence="4">
    <location>
        <begin position="368"/>
        <end position="397"/>
    </location>
</feature>
<keyword evidence="6" id="KW-1185">Reference proteome</keyword>
<evidence type="ECO:0000256" key="2">
    <source>
        <dbReference type="ARBA" id="ARBA00022989"/>
    </source>
</evidence>
<feature type="transmembrane region" description="Helical" evidence="4">
    <location>
        <begin position="128"/>
        <end position="145"/>
    </location>
</feature>
<accession>A0A518CRL5</accession>
<evidence type="ECO:0000256" key="4">
    <source>
        <dbReference type="SAM" id="Phobius"/>
    </source>
</evidence>
<dbReference type="Gene3D" id="1.20.1250.20">
    <property type="entry name" value="MFS general substrate transporter like domains"/>
    <property type="match status" value="2"/>
</dbReference>
<evidence type="ECO:0000256" key="3">
    <source>
        <dbReference type="ARBA" id="ARBA00023136"/>
    </source>
</evidence>
<dbReference type="AlphaFoldDB" id="A0A518CRL5"/>
<evidence type="ECO:0000256" key="1">
    <source>
        <dbReference type="ARBA" id="ARBA00022692"/>
    </source>
</evidence>
<feature type="transmembrane region" description="Helical" evidence="4">
    <location>
        <begin position="195"/>
        <end position="217"/>
    </location>
</feature>
<keyword evidence="3 4" id="KW-0472">Membrane</keyword>
<gene>
    <name evidence="5" type="ORF">Pla110_36040</name>
</gene>
<feature type="transmembrane region" description="Helical" evidence="4">
    <location>
        <begin position="344"/>
        <end position="362"/>
    </location>
</feature>
<proteinExistence type="predicted"/>
<feature type="transmembrane region" description="Helical" evidence="4">
    <location>
        <begin position="439"/>
        <end position="460"/>
    </location>
</feature>
<protein>
    <submittedName>
        <fullName evidence="5">Major Facilitator Superfamily protein</fullName>
    </submittedName>
</protein>
<dbReference type="GO" id="GO:0022857">
    <property type="term" value="F:transmembrane transporter activity"/>
    <property type="evidence" value="ECO:0007669"/>
    <property type="project" value="InterPro"/>
</dbReference>
<evidence type="ECO:0000313" key="6">
    <source>
        <dbReference type="Proteomes" id="UP000317178"/>
    </source>
</evidence>
<reference evidence="5 6" key="1">
    <citation type="submission" date="2019-02" db="EMBL/GenBank/DDBJ databases">
        <title>Deep-cultivation of Planctomycetes and their phenomic and genomic characterization uncovers novel biology.</title>
        <authorList>
            <person name="Wiegand S."/>
            <person name="Jogler M."/>
            <person name="Boedeker C."/>
            <person name="Pinto D."/>
            <person name="Vollmers J."/>
            <person name="Rivas-Marin E."/>
            <person name="Kohn T."/>
            <person name="Peeters S.H."/>
            <person name="Heuer A."/>
            <person name="Rast P."/>
            <person name="Oberbeckmann S."/>
            <person name="Bunk B."/>
            <person name="Jeske O."/>
            <person name="Meyerdierks A."/>
            <person name="Storesund J.E."/>
            <person name="Kallscheuer N."/>
            <person name="Luecker S."/>
            <person name="Lage O.M."/>
            <person name="Pohl T."/>
            <person name="Merkel B.J."/>
            <person name="Hornburger P."/>
            <person name="Mueller R.-W."/>
            <person name="Bruemmer F."/>
            <person name="Labrenz M."/>
            <person name="Spormann A.M."/>
            <person name="Op den Camp H."/>
            <person name="Overmann J."/>
            <person name="Amann R."/>
            <person name="Jetten M.S.M."/>
            <person name="Mascher T."/>
            <person name="Medema M.H."/>
            <person name="Devos D.P."/>
            <person name="Kaster A.-K."/>
            <person name="Ovreas L."/>
            <person name="Rohde M."/>
            <person name="Galperin M.Y."/>
            <person name="Jogler C."/>
        </authorList>
    </citation>
    <scope>NUCLEOTIDE SEQUENCE [LARGE SCALE GENOMIC DNA]</scope>
    <source>
        <strain evidence="5 6">Pla110</strain>
    </source>
</reference>
<keyword evidence="1 4" id="KW-0812">Transmembrane</keyword>
<dbReference type="InterPro" id="IPR011701">
    <property type="entry name" value="MFS"/>
</dbReference>
<feature type="transmembrane region" description="Helical" evidence="4">
    <location>
        <begin position="166"/>
        <end position="189"/>
    </location>
</feature>
<dbReference type="EMBL" id="CP036281">
    <property type="protein sequence ID" value="QDU81853.1"/>
    <property type="molecule type" value="Genomic_DNA"/>
</dbReference>
<sequence length="467" mass="51942">MGPYGLLSHICRQIVHLFFRTLSGVKRQNRMLRSFPSRYRPAICLESVYNFGLGPYVALTALSTVVLKSILEGNEFHLAFIGAVAGGSSLLSPVVTWLERYVSNKTLVVFPCLAMTVLLWLTPLTQNSATTFVVLMSGLYLLQAAPRVAEMNMFQFVYPAELRSLAVGWLKSIAGVCALVITLIAYTWFSRFPNYYWIVFCLVGFILLLAAIAYAFIPVRYPERRVHDDDSNLWKEIRHNLSIILRDRRFVWFQTGFAVAGFANHMSLIFVAEILQEKVLAQGATLATLADFFRTYGGGYLDITEQKINVIIVGLIIAVIPSVLEFTTAPLWGRWMTTKNPIESRLVVVLMQLVGFICFAIGGMTLNLIWFLIGISICSVAVAGGLINWLTGSLYFAPVQYVSLYNSTNLTLTGIRGLIAPLVGGYLLSDQGLHLEHNIFWVGAGLLLIASLILGSQIIYDRGRGIQ</sequence>
<dbReference type="CDD" id="cd06174">
    <property type="entry name" value="MFS"/>
    <property type="match status" value="1"/>
</dbReference>
<keyword evidence="2 4" id="KW-1133">Transmembrane helix</keyword>
<dbReference type="InterPro" id="IPR036259">
    <property type="entry name" value="MFS_trans_sf"/>
</dbReference>
<dbReference type="OrthoDB" id="5800571at2"/>
<dbReference type="Pfam" id="PF07690">
    <property type="entry name" value="MFS_1"/>
    <property type="match status" value="1"/>
</dbReference>
<name>A0A518CRL5_9PLAN</name>